<dbReference type="Proteomes" id="UP000276834">
    <property type="component" value="Unassembled WGS sequence"/>
</dbReference>
<proteinExistence type="predicted"/>
<name>A0A3L8Q437_CHLGU</name>
<comment type="caution">
    <text evidence="1">The sequence shown here is derived from an EMBL/GenBank/DDBJ whole genome shotgun (WGS) entry which is preliminary data.</text>
</comment>
<gene>
    <name evidence="1" type="ORF">DV515_00019850</name>
</gene>
<protein>
    <submittedName>
        <fullName evidence="1">Uncharacterized protein</fullName>
    </submittedName>
</protein>
<accession>A0A3L8Q437</accession>
<keyword evidence="2" id="KW-1185">Reference proteome</keyword>
<reference evidence="1 2" key="1">
    <citation type="journal article" date="2018" name="Proc. R. Soc. B">
        <title>A non-coding region near Follistatin controls head colour polymorphism in the Gouldian finch.</title>
        <authorList>
            <person name="Toomey M.B."/>
            <person name="Marques C.I."/>
            <person name="Andrade P."/>
            <person name="Araujo P.M."/>
            <person name="Sabatino S."/>
            <person name="Gazda M.A."/>
            <person name="Afonso S."/>
            <person name="Lopes R.J."/>
            <person name="Corbo J.C."/>
            <person name="Carneiro M."/>
        </authorList>
    </citation>
    <scope>NUCLEOTIDE SEQUENCE [LARGE SCALE GENOMIC DNA]</scope>
    <source>
        <strain evidence="1">Red01</strain>
        <tissue evidence="1">Muscle</tissue>
    </source>
</reference>
<evidence type="ECO:0000313" key="1">
    <source>
        <dbReference type="EMBL" id="RLV61948.1"/>
    </source>
</evidence>
<organism evidence="1 2">
    <name type="scientific">Chloebia gouldiae</name>
    <name type="common">Gouldian finch</name>
    <name type="synonym">Erythrura gouldiae</name>
    <dbReference type="NCBI Taxonomy" id="44316"/>
    <lineage>
        <taxon>Eukaryota</taxon>
        <taxon>Metazoa</taxon>
        <taxon>Chordata</taxon>
        <taxon>Craniata</taxon>
        <taxon>Vertebrata</taxon>
        <taxon>Euteleostomi</taxon>
        <taxon>Archelosauria</taxon>
        <taxon>Archosauria</taxon>
        <taxon>Dinosauria</taxon>
        <taxon>Saurischia</taxon>
        <taxon>Theropoda</taxon>
        <taxon>Coelurosauria</taxon>
        <taxon>Aves</taxon>
        <taxon>Neognathae</taxon>
        <taxon>Neoaves</taxon>
        <taxon>Telluraves</taxon>
        <taxon>Australaves</taxon>
        <taxon>Passeriformes</taxon>
        <taxon>Passeroidea</taxon>
        <taxon>Passeridae</taxon>
        <taxon>Chloebia</taxon>
    </lineage>
</organism>
<dbReference type="EMBL" id="QUSF01013721">
    <property type="protein sequence ID" value="RLV61948.1"/>
    <property type="molecule type" value="Genomic_DNA"/>
</dbReference>
<dbReference type="AlphaFoldDB" id="A0A3L8Q437"/>
<evidence type="ECO:0000313" key="2">
    <source>
        <dbReference type="Proteomes" id="UP000276834"/>
    </source>
</evidence>
<sequence length="68" mass="7615">MGLGMRKNGGEKEIPTHKWNIFIPHSLKIVSGLDLGLVPTWNGAGNEEKVGEKRKKEPINRIFLSHIP</sequence>